<keyword evidence="2" id="KW-0812">Transmembrane</keyword>
<feature type="region of interest" description="Disordered" evidence="1">
    <location>
        <begin position="55"/>
        <end position="78"/>
    </location>
</feature>
<name>A0A9P5VN95_9FUNG</name>
<keyword evidence="4" id="KW-1185">Reference proteome</keyword>
<dbReference type="AlphaFoldDB" id="A0A9P5VN95"/>
<gene>
    <name evidence="3" type="ORF">BG006_003446</name>
</gene>
<reference evidence="3" key="1">
    <citation type="journal article" date="2020" name="Fungal Divers.">
        <title>Resolving the Mortierellaceae phylogeny through synthesis of multi-gene phylogenetics and phylogenomics.</title>
        <authorList>
            <person name="Vandepol N."/>
            <person name="Liber J."/>
            <person name="Desiro A."/>
            <person name="Na H."/>
            <person name="Kennedy M."/>
            <person name="Barry K."/>
            <person name="Grigoriev I.V."/>
            <person name="Miller A.N."/>
            <person name="O'Donnell K."/>
            <person name="Stajich J.E."/>
            <person name="Bonito G."/>
        </authorList>
    </citation>
    <scope>NUCLEOTIDE SEQUENCE</scope>
    <source>
        <strain evidence="3">NVP1</strain>
    </source>
</reference>
<accession>A0A9P5VN95</accession>
<proteinExistence type="predicted"/>
<evidence type="ECO:0000256" key="1">
    <source>
        <dbReference type="SAM" id="MobiDB-lite"/>
    </source>
</evidence>
<evidence type="ECO:0000313" key="3">
    <source>
        <dbReference type="EMBL" id="KAF9333560.1"/>
    </source>
</evidence>
<organism evidence="3 4">
    <name type="scientific">Podila minutissima</name>
    <dbReference type="NCBI Taxonomy" id="64525"/>
    <lineage>
        <taxon>Eukaryota</taxon>
        <taxon>Fungi</taxon>
        <taxon>Fungi incertae sedis</taxon>
        <taxon>Mucoromycota</taxon>
        <taxon>Mortierellomycotina</taxon>
        <taxon>Mortierellomycetes</taxon>
        <taxon>Mortierellales</taxon>
        <taxon>Mortierellaceae</taxon>
        <taxon>Podila</taxon>
    </lineage>
</organism>
<keyword evidence="2" id="KW-0472">Membrane</keyword>
<dbReference type="EMBL" id="JAAAUY010000196">
    <property type="protein sequence ID" value="KAF9333560.1"/>
    <property type="molecule type" value="Genomic_DNA"/>
</dbReference>
<dbReference type="Proteomes" id="UP000696485">
    <property type="component" value="Unassembled WGS sequence"/>
</dbReference>
<feature type="transmembrane region" description="Helical" evidence="2">
    <location>
        <begin position="83"/>
        <end position="106"/>
    </location>
</feature>
<sequence>MSPVHFKSSKRKILSSTDSVLKTEIFQQVADADDDVDSFVKRQDIQSCLRLDTTPTSSDLSTITTSTPSPSSKPQGQDPLSSVAVQLILGLIGFVLIAALTLRCFCLRRHHRAMRRNPQVSHAHAVPTNEMTLAGRLRTYQAAADANRYIYSSEPRSIAHASIGSFIAPSYDNDVSPPPFMASSGKPPSYGETLAV</sequence>
<evidence type="ECO:0000313" key="4">
    <source>
        <dbReference type="Proteomes" id="UP000696485"/>
    </source>
</evidence>
<comment type="caution">
    <text evidence="3">The sequence shown here is derived from an EMBL/GenBank/DDBJ whole genome shotgun (WGS) entry which is preliminary data.</text>
</comment>
<protein>
    <submittedName>
        <fullName evidence="3">Uncharacterized protein</fullName>
    </submittedName>
</protein>
<feature type="compositionally biased region" description="Low complexity" evidence="1">
    <location>
        <begin position="55"/>
        <end position="72"/>
    </location>
</feature>
<evidence type="ECO:0000256" key="2">
    <source>
        <dbReference type="SAM" id="Phobius"/>
    </source>
</evidence>
<keyword evidence="2" id="KW-1133">Transmembrane helix</keyword>